<dbReference type="PANTHER" id="PTHR43982">
    <property type="entry name" value="UBIQUITIN CARBOXYL-TERMINAL HYDROLASE"/>
    <property type="match status" value="1"/>
</dbReference>
<dbReference type="InterPro" id="IPR038765">
    <property type="entry name" value="Papain-like_cys_pep_sf"/>
</dbReference>
<keyword evidence="4" id="KW-0645">Protease</keyword>
<dbReference type="SUPFAM" id="SSF54001">
    <property type="entry name" value="Cysteine proteinases"/>
    <property type="match status" value="1"/>
</dbReference>
<dbReference type="Gene3D" id="3.90.70.10">
    <property type="entry name" value="Cysteine proteinases"/>
    <property type="match status" value="1"/>
</dbReference>
<proteinExistence type="inferred from homology"/>
<feature type="region of interest" description="Disordered" evidence="8">
    <location>
        <begin position="70"/>
        <end position="101"/>
    </location>
</feature>
<evidence type="ECO:0000256" key="5">
    <source>
        <dbReference type="ARBA" id="ARBA00022786"/>
    </source>
</evidence>
<dbReference type="InterPro" id="IPR028889">
    <property type="entry name" value="USP"/>
</dbReference>
<comment type="similarity">
    <text evidence="2">Belongs to the peptidase C19 family.</text>
</comment>
<reference evidence="10 11" key="1">
    <citation type="journal article" date="2010" name="Nature">
        <title>Genome sequencing and analysis of the model grass Brachypodium distachyon.</title>
        <authorList>
            <consortium name="International Brachypodium Initiative"/>
        </authorList>
    </citation>
    <scope>NUCLEOTIDE SEQUENCE [LARGE SCALE GENOMIC DNA]</scope>
    <source>
        <strain evidence="10 11">Bd21</strain>
    </source>
</reference>
<accession>A0A2K2DN89</accession>
<dbReference type="STRING" id="15368.A0A2K2DN89"/>
<dbReference type="PANTHER" id="PTHR43982:SF1">
    <property type="entry name" value="UBIQUITIN CARBOXYL-TERMINAL HYDROLASE 14"/>
    <property type="match status" value="1"/>
</dbReference>
<evidence type="ECO:0000256" key="4">
    <source>
        <dbReference type="ARBA" id="ARBA00022670"/>
    </source>
</evidence>
<keyword evidence="6" id="KW-0378">Hydrolase</keyword>
<dbReference type="InParanoid" id="A0A2K2DN89"/>
<comment type="catalytic activity">
    <reaction evidence="1">
        <text>Thiol-dependent hydrolysis of ester, thioester, amide, peptide and isopeptide bonds formed by the C-terminal Gly of ubiquitin (a 76-residue protein attached to proteins as an intracellular targeting signal).</text>
        <dbReference type="EC" id="3.4.19.12"/>
    </reaction>
</comment>
<dbReference type="Pfam" id="PF00443">
    <property type="entry name" value="UCH"/>
    <property type="match status" value="1"/>
</dbReference>
<evidence type="ECO:0000256" key="6">
    <source>
        <dbReference type="ARBA" id="ARBA00022801"/>
    </source>
</evidence>
<dbReference type="GO" id="GO:0016579">
    <property type="term" value="P:protein deubiquitination"/>
    <property type="evidence" value="ECO:0007669"/>
    <property type="project" value="InterPro"/>
</dbReference>
<evidence type="ECO:0000256" key="8">
    <source>
        <dbReference type="SAM" id="MobiDB-lite"/>
    </source>
</evidence>
<protein>
    <recommendedName>
        <fullName evidence="3">ubiquitinyl hydrolase 1</fullName>
        <ecNumber evidence="3">3.4.19.12</ecNumber>
    </recommendedName>
</protein>
<evidence type="ECO:0000256" key="3">
    <source>
        <dbReference type="ARBA" id="ARBA00012759"/>
    </source>
</evidence>
<evidence type="ECO:0000313" key="11">
    <source>
        <dbReference type="EnsemblPlants" id="PNT75747"/>
    </source>
</evidence>
<reference evidence="10" key="2">
    <citation type="submission" date="2017-06" db="EMBL/GenBank/DDBJ databases">
        <title>WGS assembly of Brachypodium distachyon.</title>
        <authorList>
            <consortium name="The International Brachypodium Initiative"/>
            <person name="Lucas S."/>
            <person name="Harmon-Smith M."/>
            <person name="Lail K."/>
            <person name="Tice H."/>
            <person name="Grimwood J."/>
            <person name="Bruce D."/>
            <person name="Barry K."/>
            <person name="Shu S."/>
            <person name="Lindquist E."/>
            <person name="Wang M."/>
            <person name="Pitluck S."/>
            <person name="Vogel J.P."/>
            <person name="Garvin D.F."/>
            <person name="Mockler T.C."/>
            <person name="Schmutz J."/>
            <person name="Rokhsar D."/>
            <person name="Bevan M.W."/>
        </authorList>
    </citation>
    <scope>NUCLEOTIDE SEQUENCE</scope>
    <source>
        <strain evidence="10">Bd21</strain>
    </source>
</reference>
<sequence>MHAFVDNPKAKPSDKEIMAGETLIVHLPEAARSDNLFQDIYVSFCQGDTLGKDRLGAARHWSKDSEDARSKMGSVLSLESVEEEGSRSTKESSSSAESKDKKSPIDIIENFRLLHRPYHSHGFFQLRNMPIQLGKEGPIGDVWGRQQLIDKDMSSFRFLIQRFSINGCNTYKKLDSENTGNKTENRCIEHEGARSSLNKDIANWEFAKKSHAGEDIASKTKNQSIKTAVTNLEPIEEKIAFQGTQNPRVECAKKATDPFKGQGVGLYNLGQTCYMNSTLQFLSIVPELMTVLKRYSQNENGHGIDASSHSLTVSAQRTFSELGGSTTPIRPSHFLNALHRKHPDFAQLENGALRQQDAEECLSVLVDTFSRTMASEASEPTADLMKSIFEIDLQSSLHCAKTGEKGLVVETVNLLRCPISDGMDHLHEGLKNSMTTEIEKHSPLLGQNSIYKKDSKINKLPRYLTLQLARMDWDKSKNELAKNCQKVDHPLQLDMYDHCSDELKLALETA</sequence>
<dbReference type="GO" id="GO:1904293">
    <property type="term" value="P:negative regulation of ERAD pathway"/>
    <property type="evidence" value="ECO:0000318"/>
    <property type="project" value="GO_Central"/>
</dbReference>
<dbReference type="EnsemblPlants" id="PNT75747">
    <property type="protein sequence ID" value="PNT75747"/>
    <property type="gene ID" value="BRADI_1g37639v3"/>
</dbReference>
<dbReference type="EMBL" id="CM000880">
    <property type="protein sequence ID" value="PNT75747.1"/>
    <property type="molecule type" value="Genomic_DNA"/>
</dbReference>
<gene>
    <name evidence="10" type="ORF">BRADI_1g37639v3</name>
</gene>
<dbReference type="Proteomes" id="UP000008810">
    <property type="component" value="Chromosome 1"/>
</dbReference>
<feature type="domain" description="USP" evidence="9">
    <location>
        <begin position="264"/>
        <end position="510"/>
    </location>
</feature>
<name>A0A2K2DN89_BRADI</name>
<dbReference type="Gramene" id="PNT75747">
    <property type="protein sequence ID" value="PNT75747"/>
    <property type="gene ID" value="BRADI_1g37639v3"/>
</dbReference>
<evidence type="ECO:0000256" key="7">
    <source>
        <dbReference type="ARBA" id="ARBA00022807"/>
    </source>
</evidence>
<reference evidence="11" key="3">
    <citation type="submission" date="2018-08" db="UniProtKB">
        <authorList>
            <consortium name="EnsemblPlants"/>
        </authorList>
    </citation>
    <scope>IDENTIFICATION</scope>
    <source>
        <strain evidence="11">cv. Bd21</strain>
    </source>
</reference>
<dbReference type="InterPro" id="IPR018200">
    <property type="entry name" value="USP_CS"/>
</dbReference>
<keyword evidence="7" id="KW-0788">Thiol protease</keyword>
<dbReference type="EC" id="3.4.19.12" evidence="3"/>
<keyword evidence="5" id="KW-0833">Ubl conjugation pathway</keyword>
<evidence type="ECO:0000313" key="10">
    <source>
        <dbReference type="EMBL" id="PNT75747.1"/>
    </source>
</evidence>
<dbReference type="AlphaFoldDB" id="A0A2K2DN89"/>
<dbReference type="GO" id="GO:0004843">
    <property type="term" value="F:cysteine-type deubiquitinase activity"/>
    <property type="evidence" value="ECO:0000318"/>
    <property type="project" value="GO_Central"/>
</dbReference>
<dbReference type="OrthoDB" id="333239at2759"/>
<evidence type="ECO:0000256" key="2">
    <source>
        <dbReference type="ARBA" id="ARBA00009085"/>
    </source>
</evidence>
<evidence type="ECO:0000256" key="1">
    <source>
        <dbReference type="ARBA" id="ARBA00000707"/>
    </source>
</evidence>
<dbReference type="GO" id="GO:0043161">
    <property type="term" value="P:proteasome-mediated ubiquitin-dependent protein catabolic process"/>
    <property type="evidence" value="ECO:0007669"/>
    <property type="project" value="InterPro"/>
</dbReference>
<dbReference type="InterPro" id="IPR001394">
    <property type="entry name" value="Peptidase_C19_UCH"/>
</dbReference>
<dbReference type="PROSITE" id="PS00972">
    <property type="entry name" value="USP_1"/>
    <property type="match status" value="1"/>
</dbReference>
<dbReference type="GO" id="GO:0070628">
    <property type="term" value="F:proteasome binding"/>
    <property type="evidence" value="ECO:0000318"/>
    <property type="project" value="GO_Central"/>
</dbReference>
<keyword evidence="12" id="KW-1185">Reference proteome</keyword>
<dbReference type="InterPro" id="IPR044635">
    <property type="entry name" value="UBP14-like"/>
</dbReference>
<dbReference type="PROSITE" id="PS50235">
    <property type="entry name" value="USP_3"/>
    <property type="match status" value="1"/>
</dbReference>
<evidence type="ECO:0000259" key="9">
    <source>
        <dbReference type="PROSITE" id="PS50235"/>
    </source>
</evidence>
<evidence type="ECO:0000313" key="12">
    <source>
        <dbReference type="Proteomes" id="UP000008810"/>
    </source>
</evidence>
<organism evidence="10">
    <name type="scientific">Brachypodium distachyon</name>
    <name type="common">Purple false brome</name>
    <name type="synonym">Trachynia distachya</name>
    <dbReference type="NCBI Taxonomy" id="15368"/>
    <lineage>
        <taxon>Eukaryota</taxon>
        <taxon>Viridiplantae</taxon>
        <taxon>Streptophyta</taxon>
        <taxon>Embryophyta</taxon>
        <taxon>Tracheophyta</taxon>
        <taxon>Spermatophyta</taxon>
        <taxon>Magnoliopsida</taxon>
        <taxon>Liliopsida</taxon>
        <taxon>Poales</taxon>
        <taxon>Poaceae</taxon>
        <taxon>BOP clade</taxon>
        <taxon>Pooideae</taxon>
        <taxon>Stipodae</taxon>
        <taxon>Brachypodieae</taxon>
        <taxon>Brachypodium</taxon>
    </lineage>
</organism>